<organism evidence="1 2">
    <name type="scientific">Rubus argutus</name>
    <name type="common">Southern blackberry</name>
    <dbReference type="NCBI Taxonomy" id="59490"/>
    <lineage>
        <taxon>Eukaryota</taxon>
        <taxon>Viridiplantae</taxon>
        <taxon>Streptophyta</taxon>
        <taxon>Embryophyta</taxon>
        <taxon>Tracheophyta</taxon>
        <taxon>Spermatophyta</taxon>
        <taxon>Magnoliopsida</taxon>
        <taxon>eudicotyledons</taxon>
        <taxon>Gunneridae</taxon>
        <taxon>Pentapetalae</taxon>
        <taxon>rosids</taxon>
        <taxon>fabids</taxon>
        <taxon>Rosales</taxon>
        <taxon>Rosaceae</taxon>
        <taxon>Rosoideae</taxon>
        <taxon>Rosoideae incertae sedis</taxon>
        <taxon>Rubus</taxon>
    </lineage>
</organism>
<accession>A0AAW1VLB1</accession>
<protein>
    <submittedName>
        <fullName evidence="1">Uncharacterized protein</fullName>
    </submittedName>
</protein>
<reference evidence="1 2" key="1">
    <citation type="journal article" date="2023" name="G3 (Bethesda)">
        <title>A chromosome-length genome assembly and annotation of blackberry (Rubus argutus, cv. 'Hillquist').</title>
        <authorList>
            <person name="Bruna T."/>
            <person name="Aryal R."/>
            <person name="Dudchenko O."/>
            <person name="Sargent D.J."/>
            <person name="Mead D."/>
            <person name="Buti M."/>
            <person name="Cavallini A."/>
            <person name="Hytonen T."/>
            <person name="Andres J."/>
            <person name="Pham M."/>
            <person name="Weisz D."/>
            <person name="Mascagni F."/>
            <person name="Usai G."/>
            <person name="Natali L."/>
            <person name="Bassil N."/>
            <person name="Fernandez G.E."/>
            <person name="Lomsadze A."/>
            <person name="Armour M."/>
            <person name="Olukolu B."/>
            <person name="Poorten T."/>
            <person name="Britton C."/>
            <person name="Davik J."/>
            <person name="Ashrafi H."/>
            <person name="Aiden E.L."/>
            <person name="Borodovsky M."/>
            <person name="Worthington M."/>
        </authorList>
    </citation>
    <scope>NUCLEOTIDE SEQUENCE [LARGE SCALE GENOMIC DNA]</scope>
    <source>
        <strain evidence="1">PI 553951</strain>
    </source>
</reference>
<dbReference type="EMBL" id="JBEDUW010000263">
    <property type="protein sequence ID" value="KAK9902327.1"/>
    <property type="molecule type" value="Genomic_DNA"/>
</dbReference>
<proteinExistence type="predicted"/>
<comment type="caution">
    <text evidence="1">The sequence shown here is derived from an EMBL/GenBank/DDBJ whole genome shotgun (WGS) entry which is preliminary data.</text>
</comment>
<keyword evidence="2" id="KW-1185">Reference proteome</keyword>
<dbReference type="Proteomes" id="UP001457282">
    <property type="component" value="Unassembled WGS sequence"/>
</dbReference>
<evidence type="ECO:0000313" key="2">
    <source>
        <dbReference type="Proteomes" id="UP001457282"/>
    </source>
</evidence>
<evidence type="ECO:0000313" key="1">
    <source>
        <dbReference type="EMBL" id="KAK9902327.1"/>
    </source>
</evidence>
<name>A0AAW1VLB1_RUBAR</name>
<dbReference type="AlphaFoldDB" id="A0AAW1VLB1"/>
<gene>
    <name evidence="1" type="ORF">M0R45_001747</name>
</gene>
<sequence>MAATPRGSCGKLCERTVVAGHGTGIWDFGSPASICACGLGTRGAEELWSGLAAWRLLWVRARSISAGDREKRRSGIESVGGGAGSVSCHSGEVNLRFGLIYELEIPEKLPWLNGFRDQLRVWIDVVKLLEWQKKPWLVAYGLVLYVWFDGDRRGRARFGAGGNHGVVLEVLLMKPWVFVFAAVRP</sequence>